<dbReference type="EMBL" id="JARKIE010000056">
    <property type="protein sequence ID" value="KAJ7691832.1"/>
    <property type="molecule type" value="Genomic_DNA"/>
</dbReference>
<feature type="compositionally biased region" description="Low complexity" evidence="1">
    <location>
        <begin position="59"/>
        <end position="69"/>
    </location>
</feature>
<dbReference type="AlphaFoldDB" id="A0AAD7GI12"/>
<reference evidence="2" key="1">
    <citation type="submission" date="2023-03" db="EMBL/GenBank/DDBJ databases">
        <title>Massive genome expansion in bonnet fungi (Mycena s.s.) driven by repeated elements and novel gene families across ecological guilds.</title>
        <authorList>
            <consortium name="Lawrence Berkeley National Laboratory"/>
            <person name="Harder C.B."/>
            <person name="Miyauchi S."/>
            <person name="Viragh M."/>
            <person name="Kuo A."/>
            <person name="Thoen E."/>
            <person name="Andreopoulos B."/>
            <person name="Lu D."/>
            <person name="Skrede I."/>
            <person name="Drula E."/>
            <person name="Henrissat B."/>
            <person name="Morin E."/>
            <person name="Kohler A."/>
            <person name="Barry K."/>
            <person name="LaButti K."/>
            <person name="Morin E."/>
            <person name="Salamov A."/>
            <person name="Lipzen A."/>
            <person name="Mereny Z."/>
            <person name="Hegedus B."/>
            <person name="Baldrian P."/>
            <person name="Stursova M."/>
            <person name="Weitz H."/>
            <person name="Taylor A."/>
            <person name="Grigoriev I.V."/>
            <person name="Nagy L.G."/>
            <person name="Martin F."/>
            <person name="Kauserud H."/>
        </authorList>
    </citation>
    <scope>NUCLEOTIDE SEQUENCE</scope>
    <source>
        <strain evidence="2">CBHHK067</strain>
    </source>
</reference>
<dbReference type="Proteomes" id="UP001221757">
    <property type="component" value="Unassembled WGS sequence"/>
</dbReference>
<name>A0AAD7GI12_MYCRO</name>
<comment type="caution">
    <text evidence="2">The sequence shown here is derived from an EMBL/GenBank/DDBJ whole genome shotgun (WGS) entry which is preliminary data.</text>
</comment>
<evidence type="ECO:0000313" key="2">
    <source>
        <dbReference type="EMBL" id="KAJ7691832.1"/>
    </source>
</evidence>
<feature type="non-terminal residue" evidence="2">
    <location>
        <position position="1"/>
    </location>
</feature>
<accession>A0AAD7GI12</accession>
<feature type="region of interest" description="Disordered" evidence="1">
    <location>
        <begin position="59"/>
        <end position="92"/>
    </location>
</feature>
<evidence type="ECO:0000256" key="1">
    <source>
        <dbReference type="SAM" id="MobiDB-lite"/>
    </source>
</evidence>
<organism evidence="2 3">
    <name type="scientific">Mycena rosella</name>
    <name type="common">Pink bonnet</name>
    <name type="synonym">Agaricus rosellus</name>
    <dbReference type="NCBI Taxonomy" id="1033263"/>
    <lineage>
        <taxon>Eukaryota</taxon>
        <taxon>Fungi</taxon>
        <taxon>Dikarya</taxon>
        <taxon>Basidiomycota</taxon>
        <taxon>Agaricomycotina</taxon>
        <taxon>Agaricomycetes</taxon>
        <taxon>Agaricomycetidae</taxon>
        <taxon>Agaricales</taxon>
        <taxon>Marasmiineae</taxon>
        <taxon>Mycenaceae</taxon>
        <taxon>Mycena</taxon>
    </lineage>
</organism>
<protein>
    <submittedName>
        <fullName evidence="2">Uncharacterized protein</fullName>
    </submittedName>
</protein>
<sequence>MSESSPSAICAELRRTKRVAVGGVILLFFPPSASAVNAESSATGQSLSNFSSRGAVRARGGRASATRAGCVGPKPPTQRVRLPMNMSEPRRRDVRAVLRCTTSPRRARHGGAIPRTSRVLVEIWRLAGGEGKRTLAVYD</sequence>
<keyword evidence="3" id="KW-1185">Reference proteome</keyword>
<proteinExistence type="predicted"/>
<evidence type="ECO:0000313" key="3">
    <source>
        <dbReference type="Proteomes" id="UP001221757"/>
    </source>
</evidence>
<gene>
    <name evidence="2" type="ORF">B0H17DRAFT_1062850</name>
</gene>